<keyword evidence="8" id="KW-1185">Reference proteome</keyword>
<dbReference type="EMBL" id="JAWIIV010000034">
    <property type="protein sequence ID" value="MEC4722660.1"/>
    <property type="molecule type" value="Genomic_DNA"/>
</dbReference>
<keyword evidence="2" id="KW-0805">Transcription regulation</keyword>
<gene>
    <name evidence="7" type="ORF">RY831_26180</name>
</gene>
<comment type="caution">
    <text evidence="7">The sequence shown here is derived from an EMBL/GenBank/DDBJ whole genome shotgun (WGS) entry which is preliminary data.</text>
</comment>
<evidence type="ECO:0000256" key="5">
    <source>
        <dbReference type="PROSITE-ProRule" id="PRU00335"/>
    </source>
</evidence>
<keyword evidence="4" id="KW-0804">Transcription</keyword>
<reference evidence="7 8" key="1">
    <citation type="submission" date="2023-10" db="EMBL/GenBank/DDBJ databases">
        <title>Noviherbaspirillum sp. CPCC 100848 genome assembly.</title>
        <authorList>
            <person name="Li X.Y."/>
            <person name="Fang X.M."/>
        </authorList>
    </citation>
    <scope>NUCLEOTIDE SEQUENCE [LARGE SCALE GENOMIC DNA]</scope>
    <source>
        <strain evidence="7 8">CPCC 100848</strain>
    </source>
</reference>
<dbReference type="Pfam" id="PF00440">
    <property type="entry name" value="TetR_N"/>
    <property type="match status" value="1"/>
</dbReference>
<keyword evidence="3 5" id="KW-0238">DNA-binding</keyword>
<dbReference type="PROSITE" id="PS50977">
    <property type="entry name" value="HTH_TETR_2"/>
    <property type="match status" value="1"/>
</dbReference>
<dbReference type="PROSITE" id="PS01081">
    <property type="entry name" value="HTH_TETR_1"/>
    <property type="match status" value="1"/>
</dbReference>
<dbReference type="RefSeq" id="WP_326509329.1">
    <property type="nucleotide sequence ID" value="NZ_JAWIIV010000034.1"/>
</dbReference>
<dbReference type="PANTHER" id="PTHR30055:SF234">
    <property type="entry name" value="HTH-TYPE TRANSCRIPTIONAL REGULATOR BETI"/>
    <property type="match status" value="1"/>
</dbReference>
<dbReference type="PANTHER" id="PTHR30055">
    <property type="entry name" value="HTH-TYPE TRANSCRIPTIONAL REGULATOR RUTR"/>
    <property type="match status" value="1"/>
</dbReference>
<evidence type="ECO:0000256" key="2">
    <source>
        <dbReference type="ARBA" id="ARBA00023015"/>
    </source>
</evidence>
<evidence type="ECO:0000256" key="4">
    <source>
        <dbReference type="ARBA" id="ARBA00023163"/>
    </source>
</evidence>
<dbReference type="InterPro" id="IPR036271">
    <property type="entry name" value="Tet_transcr_reg_TetR-rel_C_sf"/>
</dbReference>
<dbReference type="SUPFAM" id="SSF48498">
    <property type="entry name" value="Tetracyclin repressor-like, C-terminal domain"/>
    <property type="match status" value="1"/>
</dbReference>
<dbReference type="InterPro" id="IPR050109">
    <property type="entry name" value="HTH-type_TetR-like_transc_reg"/>
</dbReference>
<feature type="DNA-binding region" description="H-T-H motif" evidence="5">
    <location>
        <begin position="31"/>
        <end position="50"/>
    </location>
</feature>
<evidence type="ECO:0000256" key="3">
    <source>
        <dbReference type="ARBA" id="ARBA00023125"/>
    </source>
</evidence>
<sequence>MATSDNVLLARERLLQIAAETFVESGFKATSIRKICERANVNVAMVHYYFRSKEDLYLAVLDFARQQERATAIDPAASGAEVEPRERLRLAIKGLVFNLLNPGQSSLRTRLLAWELMDPSPAIGTIADRDIKPEHRYFADMIRRITGDALDDDAIQRCVFSIIGQAVFYANARRIHEIATPEITYDAAGIDMIAEHVYLFSMAALDGFAGHHDHTGPVQINQDPSQ</sequence>
<feature type="domain" description="HTH tetR-type" evidence="6">
    <location>
        <begin position="8"/>
        <end position="68"/>
    </location>
</feature>
<dbReference type="InterPro" id="IPR009057">
    <property type="entry name" value="Homeodomain-like_sf"/>
</dbReference>
<evidence type="ECO:0000313" key="7">
    <source>
        <dbReference type="EMBL" id="MEC4722660.1"/>
    </source>
</evidence>
<name>A0ABU6JG70_9BURK</name>
<dbReference type="Gene3D" id="1.10.10.60">
    <property type="entry name" value="Homeodomain-like"/>
    <property type="match status" value="1"/>
</dbReference>
<dbReference type="InterPro" id="IPR023772">
    <property type="entry name" value="DNA-bd_HTH_TetR-type_CS"/>
</dbReference>
<evidence type="ECO:0000256" key="1">
    <source>
        <dbReference type="ARBA" id="ARBA00022491"/>
    </source>
</evidence>
<dbReference type="SUPFAM" id="SSF46689">
    <property type="entry name" value="Homeodomain-like"/>
    <property type="match status" value="1"/>
</dbReference>
<dbReference type="InterPro" id="IPR015292">
    <property type="entry name" value="Tscrpt_reg_YbiH_C"/>
</dbReference>
<accession>A0ABU6JG70</accession>
<evidence type="ECO:0000313" key="8">
    <source>
        <dbReference type="Proteomes" id="UP001352263"/>
    </source>
</evidence>
<proteinExistence type="predicted"/>
<evidence type="ECO:0000259" key="6">
    <source>
        <dbReference type="PROSITE" id="PS50977"/>
    </source>
</evidence>
<keyword evidence="1" id="KW-0678">Repressor</keyword>
<dbReference type="InterPro" id="IPR001647">
    <property type="entry name" value="HTH_TetR"/>
</dbReference>
<organism evidence="7 8">
    <name type="scientific">Noviherbaspirillum album</name>
    <dbReference type="NCBI Taxonomy" id="3080276"/>
    <lineage>
        <taxon>Bacteria</taxon>
        <taxon>Pseudomonadati</taxon>
        <taxon>Pseudomonadota</taxon>
        <taxon>Betaproteobacteria</taxon>
        <taxon>Burkholderiales</taxon>
        <taxon>Oxalobacteraceae</taxon>
        <taxon>Noviherbaspirillum</taxon>
    </lineage>
</organism>
<dbReference type="Gene3D" id="1.10.357.10">
    <property type="entry name" value="Tetracycline Repressor, domain 2"/>
    <property type="match status" value="1"/>
</dbReference>
<dbReference type="PRINTS" id="PR00455">
    <property type="entry name" value="HTHTETR"/>
</dbReference>
<dbReference type="Proteomes" id="UP001352263">
    <property type="component" value="Unassembled WGS sequence"/>
</dbReference>
<dbReference type="Pfam" id="PF09209">
    <property type="entry name" value="CecR_C"/>
    <property type="match status" value="1"/>
</dbReference>
<protein>
    <submittedName>
        <fullName evidence="7">CerR family C-terminal domain-containing protein</fullName>
    </submittedName>
</protein>